<feature type="signal peptide" evidence="11">
    <location>
        <begin position="1"/>
        <end position="24"/>
    </location>
</feature>
<evidence type="ECO:0000256" key="6">
    <source>
        <dbReference type="ARBA" id="ARBA00022729"/>
    </source>
</evidence>
<dbReference type="PRINTS" id="PR00182">
    <property type="entry name" value="ECOLNEIPORIN"/>
</dbReference>
<evidence type="ECO:0000256" key="3">
    <source>
        <dbReference type="ARBA" id="ARBA00022448"/>
    </source>
</evidence>
<dbReference type="Pfam" id="PF13609">
    <property type="entry name" value="Porin_4"/>
    <property type="match status" value="1"/>
</dbReference>
<dbReference type="SUPFAM" id="SSF56935">
    <property type="entry name" value="Porins"/>
    <property type="match status" value="1"/>
</dbReference>
<dbReference type="InterPro" id="IPR023614">
    <property type="entry name" value="Porin_dom_sf"/>
</dbReference>
<keyword evidence="3" id="KW-0813">Transport</keyword>
<dbReference type="Proteomes" id="UP000601990">
    <property type="component" value="Unassembled WGS sequence"/>
</dbReference>
<comment type="subcellular location">
    <subcellularLocation>
        <location evidence="1">Cell outer membrane</location>
        <topology evidence="1">Multi-pass membrane protein</topology>
    </subcellularLocation>
</comment>
<dbReference type="InterPro" id="IPR001702">
    <property type="entry name" value="Porin_Gram-ve"/>
</dbReference>
<keyword evidence="6 11" id="KW-0732">Signal</keyword>
<evidence type="ECO:0000256" key="8">
    <source>
        <dbReference type="ARBA" id="ARBA00023114"/>
    </source>
</evidence>
<evidence type="ECO:0000313" key="14">
    <source>
        <dbReference type="Proteomes" id="UP000601990"/>
    </source>
</evidence>
<gene>
    <name evidence="13" type="ORF">GO608_13910</name>
</gene>
<evidence type="ECO:0000256" key="4">
    <source>
        <dbReference type="ARBA" id="ARBA00022452"/>
    </source>
</evidence>
<dbReference type="EMBL" id="WTVH01000029">
    <property type="protein sequence ID" value="NMF94419.1"/>
    <property type="molecule type" value="Genomic_DNA"/>
</dbReference>
<evidence type="ECO:0000256" key="7">
    <source>
        <dbReference type="ARBA" id="ARBA00023065"/>
    </source>
</evidence>
<proteinExistence type="predicted"/>
<dbReference type="PANTHER" id="PTHR34501:SF9">
    <property type="entry name" value="MAJOR OUTER MEMBRANE PROTEIN P.IA"/>
    <property type="match status" value="1"/>
</dbReference>
<keyword evidence="14" id="KW-1185">Reference proteome</keyword>
<evidence type="ECO:0000313" key="13">
    <source>
        <dbReference type="EMBL" id="NMF94419.1"/>
    </source>
</evidence>
<keyword evidence="4" id="KW-1134">Transmembrane beta strand</keyword>
<dbReference type="PANTHER" id="PTHR34501">
    <property type="entry name" value="PROTEIN YDDL-RELATED"/>
    <property type="match status" value="1"/>
</dbReference>
<evidence type="ECO:0000256" key="2">
    <source>
        <dbReference type="ARBA" id="ARBA00011233"/>
    </source>
</evidence>
<evidence type="ECO:0000256" key="5">
    <source>
        <dbReference type="ARBA" id="ARBA00022692"/>
    </source>
</evidence>
<comment type="caution">
    <text evidence="13">The sequence shown here is derived from an EMBL/GenBank/DDBJ whole genome shotgun (WGS) entry which is preliminary data.</text>
</comment>
<accession>A0ABX1N559</accession>
<keyword evidence="10" id="KW-0998">Cell outer membrane</keyword>
<reference evidence="13" key="1">
    <citation type="submission" date="2019-12" db="EMBL/GenBank/DDBJ databases">
        <title>Comparative genomics gives insights into the taxonomy of the Azoarcus-Aromatoleum group and reveals separate origins of nif in the plant-associated Azoarcus and non-plant-associated Aromatoleum sub-groups.</title>
        <authorList>
            <person name="Lafos M."/>
            <person name="Maluk M."/>
            <person name="Batista M."/>
            <person name="Junghare M."/>
            <person name="Carmona M."/>
            <person name="Faoro H."/>
            <person name="Cruz L.M."/>
            <person name="Battistoni F."/>
            <person name="De Souza E."/>
            <person name="Pedrosa F."/>
            <person name="Chen W.-M."/>
            <person name="Poole P.S."/>
            <person name="Dixon R.A."/>
            <person name="James E.K."/>
        </authorList>
    </citation>
    <scope>NUCLEOTIDE SEQUENCE</scope>
    <source>
        <strain evidence="13">U120</strain>
    </source>
</reference>
<evidence type="ECO:0000256" key="1">
    <source>
        <dbReference type="ARBA" id="ARBA00004571"/>
    </source>
</evidence>
<protein>
    <submittedName>
        <fullName evidence="13">Porin</fullName>
    </submittedName>
</protein>
<organism evidence="13 14">
    <name type="scientific">Aromatoleum buckelii</name>
    <dbReference type="NCBI Taxonomy" id="200254"/>
    <lineage>
        <taxon>Bacteria</taxon>
        <taxon>Pseudomonadati</taxon>
        <taxon>Pseudomonadota</taxon>
        <taxon>Betaproteobacteria</taxon>
        <taxon>Rhodocyclales</taxon>
        <taxon>Rhodocyclaceae</taxon>
        <taxon>Aromatoleum</taxon>
    </lineage>
</organism>
<keyword evidence="7" id="KW-0406">Ion transport</keyword>
<keyword evidence="5" id="KW-0812">Transmembrane</keyword>
<dbReference type="InterPro" id="IPR050298">
    <property type="entry name" value="Gram-neg_bact_OMP"/>
</dbReference>
<feature type="domain" description="Porin" evidence="12">
    <location>
        <begin position="13"/>
        <end position="316"/>
    </location>
</feature>
<dbReference type="RefSeq" id="WP_169199646.1">
    <property type="nucleotide sequence ID" value="NZ_WTVH02000010.1"/>
</dbReference>
<keyword evidence="9" id="KW-0472">Membrane</keyword>
<dbReference type="Gene3D" id="2.40.160.10">
    <property type="entry name" value="Porin"/>
    <property type="match status" value="1"/>
</dbReference>
<feature type="chain" id="PRO_5046521861" evidence="11">
    <location>
        <begin position="25"/>
        <end position="346"/>
    </location>
</feature>
<evidence type="ECO:0000256" key="11">
    <source>
        <dbReference type="SAM" id="SignalP"/>
    </source>
</evidence>
<dbReference type="InterPro" id="IPR002299">
    <property type="entry name" value="Porin_Neis"/>
</dbReference>
<keyword evidence="8" id="KW-0626">Porin</keyword>
<dbReference type="PRINTS" id="PR00184">
    <property type="entry name" value="NEISSPPORIN"/>
</dbReference>
<evidence type="ECO:0000256" key="10">
    <source>
        <dbReference type="ARBA" id="ARBA00023237"/>
    </source>
</evidence>
<evidence type="ECO:0000256" key="9">
    <source>
        <dbReference type="ARBA" id="ARBA00023136"/>
    </source>
</evidence>
<comment type="subunit">
    <text evidence="2">Homotrimer.</text>
</comment>
<name>A0ABX1N559_9RHOO</name>
<dbReference type="CDD" id="cd00342">
    <property type="entry name" value="gram_neg_porins"/>
    <property type="match status" value="1"/>
</dbReference>
<evidence type="ECO:0000259" key="12">
    <source>
        <dbReference type="Pfam" id="PF13609"/>
    </source>
</evidence>
<dbReference type="InterPro" id="IPR033900">
    <property type="entry name" value="Gram_neg_porin_domain"/>
</dbReference>
<sequence>MNKKQSTVAAGVVLATMAPAPVLAQSTTTLYGVVDAYFSYGKMGDNRKTGIDSGGLTGSRVGFRGTEELGNGVAAVFALEYGLLNDANEGIGTTGLRARQQFVGLKGRFGFAGLGRQYAPGYYVFKYDAAIGTPWGPQAMLGIKAGATIVPASPARANNALNYISPNMGGLTINTIYAFGEENQATNRRQGDRFSIGAEYANGPVGANVIYHLGRDMPAAVGVDDKKEWYAGGSYNFGVVTLLASYQQVEQDSDTNTVYQVGAIGPVSSAGKLHFAIGRLDHENSDMDATNLTIGHSHALSKRTTAYAFATRVNNDSAQNATFVASAVGQTGENSTNLMVGVNHTF</sequence>